<feature type="compositionally biased region" description="Gly residues" evidence="2">
    <location>
        <begin position="4041"/>
        <end position="4053"/>
    </location>
</feature>
<protein>
    <submittedName>
        <fullName evidence="7">Uncharacterized protein</fullName>
    </submittedName>
</protein>
<evidence type="ECO:0000256" key="1">
    <source>
        <dbReference type="ARBA" id="ARBA00007234"/>
    </source>
</evidence>
<feature type="domain" description="FAT" evidence="5">
    <location>
        <begin position="3440"/>
        <end position="3983"/>
    </location>
</feature>
<evidence type="ECO:0000259" key="6">
    <source>
        <dbReference type="PROSITE" id="PS51190"/>
    </source>
</evidence>
<dbReference type="GO" id="GO:0006281">
    <property type="term" value="P:DNA repair"/>
    <property type="evidence" value="ECO:0007669"/>
    <property type="project" value="TreeGrafter"/>
</dbReference>
<evidence type="ECO:0000313" key="7">
    <source>
        <dbReference type="EMBL" id="SPC77646.1"/>
    </source>
</evidence>
<dbReference type="InterPro" id="IPR016024">
    <property type="entry name" value="ARM-type_fold"/>
</dbReference>
<evidence type="ECO:0000259" key="4">
    <source>
        <dbReference type="PROSITE" id="PS50290"/>
    </source>
</evidence>
<dbReference type="InterPro" id="IPR011009">
    <property type="entry name" value="Kinase-like_dom_sf"/>
</dbReference>
<dbReference type="SMART" id="SM01343">
    <property type="entry name" value="FATC"/>
    <property type="match status" value="1"/>
</dbReference>
<dbReference type="Pfam" id="PF00454">
    <property type="entry name" value="PI3_PI4_kinase"/>
    <property type="match status" value="1"/>
</dbReference>
<dbReference type="InterPro" id="IPR050517">
    <property type="entry name" value="DDR_Repair_Kinase"/>
</dbReference>
<dbReference type="InterPro" id="IPR046805">
    <property type="entry name" value="Tra1_ring"/>
</dbReference>
<evidence type="ECO:0000259" key="5">
    <source>
        <dbReference type="PROSITE" id="PS51189"/>
    </source>
</evidence>
<dbReference type="EMBL" id="OIVN01000285">
    <property type="protein sequence ID" value="SPC77646.1"/>
    <property type="molecule type" value="Genomic_DNA"/>
</dbReference>
<dbReference type="InterPro" id="IPR011989">
    <property type="entry name" value="ARM-like"/>
</dbReference>
<feature type="domain" description="PI3K/PI4K catalytic" evidence="4">
    <location>
        <begin position="4286"/>
        <end position="4609"/>
    </location>
</feature>
<keyword evidence="3" id="KW-1133">Transmembrane helix</keyword>
<dbReference type="Pfam" id="PF20206">
    <property type="entry name" value="Tra1_ring"/>
    <property type="match status" value="3"/>
</dbReference>
<feature type="region of interest" description="Disordered" evidence="2">
    <location>
        <begin position="2623"/>
        <end position="2661"/>
    </location>
</feature>
<dbReference type="SUPFAM" id="SSF48371">
    <property type="entry name" value="ARM repeat"/>
    <property type="match status" value="2"/>
</dbReference>
<proteinExistence type="inferred from homology"/>
<dbReference type="InterPro" id="IPR003152">
    <property type="entry name" value="FATC_dom"/>
</dbReference>
<dbReference type="InterPro" id="IPR046807">
    <property type="entry name" value="Tra1_central"/>
</dbReference>
<dbReference type="GO" id="GO:0000124">
    <property type="term" value="C:SAGA complex"/>
    <property type="evidence" value="ECO:0007669"/>
    <property type="project" value="TreeGrafter"/>
</dbReference>
<dbReference type="Pfam" id="PF02260">
    <property type="entry name" value="FATC"/>
    <property type="match status" value="1"/>
</dbReference>
<gene>
    <name evidence="7" type="ORF">FSB_LOCUS5528</name>
</gene>
<dbReference type="GO" id="GO:0005634">
    <property type="term" value="C:nucleus"/>
    <property type="evidence" value="ECO:0007669"/>
    <property type="project" value="TreeGrafter"/>
</dbReference>
<feature type="transmembrane region" description="Helical" evidence="3">
    <location>
        <begin position="1597"/>
        <end position="1619"/>
    </location>
</feature>
<reference evidence="7" key="1">
    <citation type="submission" date="2018-02" db="EMBL/GenBank/DDBJ databases">
        <authorList>
            <person name="Cohen D.B."/>
            <person name="Kent A.D."/>
        </authorList>
    </citation>
    <scope>NUCLEOTIDE SEQUENCE</scope>
</reference>
<dbReference type="PROSITE" id="PS51190">
    <property type="entry name" value="FATC"/>
    <property type="match status" value="1"/>
</dbReference>
<keyword evidence="3" id="KW-0812">Transmembrane</keyword>
<keyword evidence="3" id="KW-0472">Membrane</keyword>
<dbReference type="InterPro" id="IPR000403">
    <property type="entry name" value="PI3/4_kinase_cat_dom"/>
</dbReference>
<dbReference type="Pfam" id="PF20175">
    <property type="entry name" value="Tra1_central"/>
    <property type="match status" value="2"/>
</dbReference>
<dbReference type="Gene3D" id="1.10.1070.11">
    <property type="entry name" value="Phosphatidylinositol 3-/4-kinase, catalytic domain"/>
    <property type="match status" value="1"/>
</dbReference>
<evidence type="ECO:0000256" key="2">
    <source>
        <dbReference type="SAM" id="MobiDB-lite"/>
    </source>
</evidence>
<dbReference type="PANTHER" id="PTHR11139:SF1">
    <property type="entry name" value="TRANSFORMATION_TRANSCRIPTION DOMAIN-ASSOCIATED PROTEIN"/>
    <property type="match status" value="1"/>
</dbReference>
<dbReference type="FunFam" id="1.25.10.10:FF:000294">
    <property type="entry name" value="Transformation/transcription domain associated protein"/>
    <property type="match status" value="1"/>
</dbReference>
<dbReference type="GO" id="GO:0035267">
    <property type="term" value="C:NuA4 histone acetyltransferase complex"/>
    <property type="evidence" value="ECO:0007669"/>
    <property type="project" value="TreeGrafter"/>
</dbReference>
<dbReference type="FunFam" id="1.10.1070.11:FF:000026">
    <property type="entry name" value="Phosphotransferases/inositol or phosphatidylinositol kinase"/>
    <property type="match status" value="1"/>
</dbReference>
<accession>A0A2N9EF98</accession>
<dbReference type="CDD" id="cd05163">
    <property type="entry name" value="PIKK_TRRAP"/>
    <property type="match status" value="1"/>
</dbReference>
<feature type="compositionally biased region" description="Polar residues" evidence="2">
    <location>
        <begin position="4028"/>
        <end position="4040"/>
    </location>
</feature>
<dbReference type="InterPro" id="IPR036940">
    <property type="entry name" value="PI3/4_kinase_cat_sf"/>
</dbReference>
<feature type="compositionally biased region" description="Basic residues" evidence="2">
    <location>
        <begin position="365"/>
        <end position="378"/>
    </location>
</feature>
<feature type="region of interest" description="Disordered" evidence="2">
    <location>
        <begin position="329"/>
        <end position="405"/>
    </location>
</feature>
<dbReference type="Pfam" id="PF02259">
    <property type="entry name" value="FAT"/>
    <property type="match status" value="1"/>
</dbReference>
<dbReference type="SUPFAM" id="SSF56112">
    <property type="entry name" value="Protein kinase-like (PK-like)"/>
    <property type="match status" value="1"/>
</dbReference>
<dbReference type="Gene3D" id="1.25.10.10">
    <property type="entry name" value="Leucine-rich Repeat Variant"/>
    <property type="match status" value="2"/>
</dbReference>
<organism evidence="7">
    <name type="scientific">Fagus sylvatica</name>
    <name type="common">Beechnut</name>
    <dbReference type="NCBI Taxonomy" id="28930"/>
    <lineage>
        <taxon>Eukaryota</taxon>
        <taxon>Viridiplantae</taxon>
        <taxon>Streptophyta</taxon>
        <taxon>Embryophyta</taxon>
        <taxon>Tracheophyta</taxon>
        <taxon>Spermatophyta</taxon>
        <taxon>Magnoliopsida</taxon>
        <taxon>eudicotyledons</taxon>
        <taxon>Gunneridae</taxon>
        <taxon>Pentapetalae</taxon>
        <taxon>rosids</taxon>
        <taxon>fabids</taxon>
        <taxon>Fagales</taxon>
        <taxon>Fagaceae</taxon>
        <taxon>Fagus</taxon>
    </lineage>
</organism>
<dbReference type="PROSITE" id="PS50290">
    <property type="entry name" value="PI3_4_KINASE_3"/>
    <property type="match status" value="1"/>
</dbReference>
<feature type="region of interest" description="Disordered" evidence="2">
    <location>
        <begin position="3066"/>
        <end position="3086"/>
    </location>
</feature>
<feature type="domain" description="FATC" evidence="6">
    <location>
        <begin position="4622"/>
        <end position="4658"/>
    </location>
</feature>
<dbReference type="GO" id="GO:0006355">
    <property type="term" value="P:regulation of DNA-templated transcription"/>
    <property type="evidence" value="ECO:0007669"/>
    <property type="project" value="TreeGrafter"/>
</dbReference>
<dbReference type="PROSITE" id="PS51189">
    <property type="entry name" value="FAT"/>
    <property type="match status" value="1"/>
</dbReference>
<feature type="region of interest" description="Disordered" evidence="2">
    <location>
        <begin position="957"/>
        <end position="978"/>
    </location>
</feature>
<dbReference type="PANTHER" id="PTHR11139">
    <property type="entry name" value="ATAXIA TELANGIECTASIA MUTATED ATM -RELATED"/>
    <property type="match status" value="1"/>
</dbReference>
<feature type="compositionally biased region" description="Basic and acidic residues" evidence="2">
    <location>
        <begin position="957"/>
        <end position="967"/>
    </location>
</feature>
<evidence type="ECO:0000256" key="3">
    <source>
        <dbReference type="SAM" id="Phobius"/>
    </source>
</evidence>
<name>A0A2N9EF98_FAGSY</name>
<sequence>MHDASLSLSIHTTCARLMLNLVEPIFEKGVDQPSMDEARILLGRILDAFVGKFSTFKRTIPQCGLIRLSAGLRVGSIRTASPALESRSADAFSRVKACLAYCAWWYRARVDFSIPVESFLDPPAKVSPKLRAFFLESCHDRALDERALQAALPFFTHAILLDRAFAHCPRFPTAAPRGSPGRVSVPGGAALPPANPAISEPVFPTPFNSMEDFSILAIRGIGFMVSTTRARPDPLDARSLRSEYRSEVLPPALELERAEEAGGSLAAGEEEIEKRTREMITYRRGGIRRGPAGVGSEDLERVSDVPLNLQLTENPLFLDPAKHQPVSAPAVRAQSMGQRVEVGAKTSTRARVSSYSRSRSPNVLLRKRSKAAASRRWHSASPRLLDAPDRVSKGHPGSPVRVPPDELGSKGVRIVVLSASFRGSGNHYESTAQAPHRCVMGGGWGGGSICSWNLLEEGEEGKDRATLRSKLELPVQAVLNLQVPAEHSKEVNDCKHLIKTLVMGMKTIIWSITHAHLPRSQVSPSTHGNHPQASNLPTTQAFKGLREDEVWKASGVLKSGVHCLALFKEKDEEREMLHLFSQILAIMEPRDLMDMFSLCMPELFECMICNTQLVHIFSTLLQAPKVYRPFADVLVNFLVSSKLDVLKNPDSPATKLVLHLFRFIFGAVAKAPSDFERILQPHVPVIMEVCMKNATEVERPLGYMQLLRTIFRALAGCKFELLLRDLIPMLQPCLNMLLTMLEGPTGEDMRDLLLELCLTLPARLSSLLPYLPRLMKPLVLCLKGSDELVGLGLRTLEFWVDSLNPDFLEPSMANVMSEVILALWSHLRPTPYPWGAKALQLLGKLGGRNRRFLKDPLALECKENPEHGLRLILTFEPSTPFLVPLDRCINLAVAAVVHKNGVVDSFYRKQALKFLRVCLSSQLNLPGNVSAEEYTPKQLSTLLVSAVDSSWRRSEGSDIKDRRREEAGVPLPNVDGEGCEPRISQNDFNFEKNVTGAANRVIGVMGLATSEVPDVSTRVELTINLELPNPFGSFSHGPNREVSLEKSSFHPSLATTTLTALEDCTSSSCLTASSERAPNSNTWAMQLRDGRRLFVSTLPPIPSSPNSFSALTSNSLALVTTKDEKSSNVWADDSLDSSDPLSLWVDSDKGELRGDGEWDAVALWVEPLAISLPEVERKLVGDKNLEQPGFVKGIRIPNVSTVLLTLIVVSNLLVACGLMVLVGLAFSSIDSLDLNELDRPFTEEEVWEVVKDMAGDKAPVLEKVVSESWNAFVRGRQILDSVLIANESIDSRLKSSTPGILSPLDLCLYSYYTFLRLGEWKFSGFLSPLKGAARGITPHLFGASPWGIFQEEVYRNCVLEKMEKRLAGWKCLYLSKEGRLTLLKSTLSNLSTYYLSLFPIPIVSMAANWGNGDLIEFVGDGTQIKFWHDLWCGDLPLRQRFPDLYCLARVPEAMEADYLRFQGSNNFWYVEFSRPVQDWKLDEVNSVMEILYSCRIRPGSLDSLCWNPSRHKVFEVCSFYSALVQSPPCYFPWRSVRKSKVPSRVAFFIWTAALVAQELWNMTFILFGVSWVMPRGVADLLSCWTGRIWNLLMRNQIFMIPKMILFSMFAVHFAMIFHIDSSSANASTSTAALGGHGLSSNVNLSSRSKNGTCLNLKELDPLIFLDALVDVLADENRLHAKAALNALNMFAETLLFLARSKHADLLMSRGPGTPMIVSSPSMNTVSAPPSVRIPVFEQLLPRLLHCCYGSTWQSQMGGVMGLGALVGKVTVEILCLFEVRIVRGLVYVLKRLPTYASKEQEETSQVLTQVLRVVNNVDEANSEPRKQSFNGVVEFFASELFNSNASVIVRKNVQSCLALLASRTGSEVSELLENLYQALLQPLIMRPLRLRTVDQQVGTVTCLNFCLALRPPLLKLTPELVNFLQEALQIAEADETVWAVKFMNPKVATSLNKLRTACIELLCTTMAWADFKTPNHSELRSKIISMFFKSLTCRTPEIVAVAKEGLRQVINQQRMPKELLQSSLRPILVNLAHTKNLSMPLLQGLARLLELLSNWFNVTLGGKLLEHLKKWLEPDKLAQSQKSWKAGEEPKIAAAIIELFHLLPLAASKFLDELVTLTIDLEGALPPGQVYSEINSPYRVPLTKFLNRYATPAVDYFLARLSQPKYFRRFMYIIRSDAGQPLRDELAKSPQKILASAFPEFLPKSDVVMTPGPSSTPAAILGDESLVTPLPDSSNPASAPSSATSEAYFQGLALIKTLVKLIPGWLQSNHIVFDTLVLVWKSPARISRLHKEQELNLVQVKESKWLVKCFLNYLRHDKTEVNVLFDILSIFLSHTRIDYTFLKEFYIIEVAEGYPPNMKKALLLHFLNLFQSKQLGHDHLVVVMQMLILPMLAHAFQNGQSWEVVDPAIIKTIVDKLLDPPEEVSAEYDEPLRIELLQLATLLLKYLQNDLVHHRKELIKFGWNHLKREDSASKQWAFVNVCHFLEAYQAPEKIILQVFVALLRTCQPENKMLVKQALDILMPALPRRLPLGDSRMPIWIRYTKKILVEEGHSIPNLIHIFQLIVRHSDLFYSCRAQFVPQMVNSLSRLGLPYNTTAENRRLAIELAGLVVGWERQRQNEMKVVTDSDVPSQNNDGFNSGSAGADPKRSVDGSTFPEDSTKRVKVEPGLQSLCVMSPGGASSIPNIETPGSASQPDEEFKPNAAMEEMIINFLIRASLLPTAEEIFLDMEKDIEVHKKGVPLKHIKVIRDMFVVAVINVRTSEGMTRGNGMEWKDSLLVRGMEWNLGGIGGNGFKFNDFFTKRPKMPLDFCKILNYPYRFGRWFHIVCFGAFGERGMMDALRGEIRNLVIWEMVLVCFGAREELLDLKAMVALVIEPKDKEASIMYKQALELLSQALEVWPNANVKFNYLEKLLSSIQPSQSKDPSTALAQGLDVMNKVLEKQPHLFIRNNINQISQILEPCFKYKMLDAGKSLCSLLKMVFVAFPLEAASTPQDIKLLYQKVDELIQKHISIVTAPQASNEDNTANSISFVLLVIKTLTEVQKNIIDPNILVRILQRLARDMGSSAGSHLRQGQRTDPDSAVTSSRQGADVGVVISNLNSVLKLISERVMLVPECKRSITQILNALLSEKGTDSSVLLCILDVIKGWIEDDFSKPGTSVTSSSFLTPKEIVSFLQKLSQVEKQNFSPSALEEWDRKYLQLLYGVCADSNKYPLSMRQEVFLKVERLFMLGLRARDPEIRMKFFSLYHESLGKTLFTRLQYIIQLQDWEALSDVFWLKQGLDLLLAILVEDKPITLAPNSARVPSVVGSGPLPDCSGMQHQVPDVSEGLEDTPLTFVALVSKHAQFLNEMSKLKVADLVIPLRELAHTDANVAYHLWVLVFPIVWVTLNKEEQVALAKPMITLLSKDYHKKQQASRPNVVQALLEGLQLSHPQPRMPSELIKHIGKTYNAWHIALALLESHVMLFMNDTKCAESLAELYRLLNEEDMRCGLWKKRSITAETRAGLSLVQHGYWQRAQSLFYQAMVKATQGTYNNTVPKAEMCLWEEQWLYCASQLSQWDALVDFGKSIENYEILLDSLWKLPDWAYMKDHVIPKAQVEETPKLRLIQAFFALHDRSTNGVGDAENILGKGVDLALEQWWQLPEMSVHARIPLLQQFQQLVEVQESARILVDISNGNKLSGSSVVGVHGNLYADLKDILETWRLRTPNEWDNMSVWCDLLQWRNEMYNAVIDAFKDLGTTNPQLHHLGFRDKAWSVNRLAHIACKQGLYDVCVTILDKMYGHSTMEVQEAFVKIREQVKAHLEMKGELTTGLNLINSTNLEYFPVKHQAEIFRLKGDFLLKLNDSEAANLAYSHAISLFKNLPKGWISWGNYCDMAYKETNEETWLEYAVSCFLQGIKFGVSNSRSHLARVLYLLSFDTPNEPVGRAFDKYLDHIPHWVWLSWIPQLLLSLQRTEAPHCKLVLLKIATVFPQALYFWLRTYLLERRDVANKSELSRMAMAQQRMQQGVSGTASGSLGLADGNARVQGHGVSSDNQVHQGVQSSGGIGSHDGGNSHGQEPERSGAESSVLAGNDQALQQSTSTINDGGQNALRRSGALGLVASAAGAFDAAKDIMETLRSKHTNLASELEALLTEIGSRFVTLPEERLLAVVNALLHRCYKYPTATTAEVPQSLKKELSGVCKACFSADAVIKHVDFVREYKQDFERDLDPESTATFPATLSELTERLKHWKNVLQSNVEDRFPAILKLEEESRVLRDFHVVDVEVPGQYFSDQEIAPDHTVKLDRIGADIPIVRRHGSSFRRLTLIGSDGSQRHFIVQTSLTPNARSDERILQLFRVMNQMFDKHKESRRRHICIHTPIIIPVWSQVRMVEDDLMYSTFLEVYENHCARNDREADLPITFFKEQLNQAISGQISPEAVVDLRLQAYGEITRNLVTDSIFSQYMYKTLLSGNHMWAFKKQFAIQLALSSFMSFMLQIGGRSPNKILFAKNTGKIFQTDFHPAYDANGMIEFNEPVPFRLTRNMQAFFSHFGVEGLIVSAMCAAAQAVVSPKQSQHLWHQLAMFFRDELLSWSWRRPLGMPLAPIAGGSSMNPIEFKQKVTINVEHVISRINGIAPQYISEEEENTMDPPQSVQRGVTDLVEAALTPRNLCMMDPTWHPWF</sequence>
<dbReference type="InterPro" id="IPR014009">
    <property type="entry name" value="PIK_FAT"/>
</dbReference>
<comment type="similarity">
    <text evidence="1">Belongs to the PI3/PI4-kinase family. TRA1 subfamily.</text>
</comment>
<feature type="region of interest" description="Disordered" evidence="2">
    <location>
        <begin position="4009"/>
        <end position="4069"/>
    </location>
</feature>
<feature type="compositionally biased region" description="Polar residues" evidence="2">
    <location>
        <begin position="2628"/>
        <end position="2641"/>
    </location>
</feature>
<dbReference type="InterPro" id="IPR003151">
    <property type="entry name" value="PIK-rel_kinase_FAT"/>
</dbReference>
<dbReference type="SMART" id="SM00146">
    <property type="entry name" value="PI3Kc"/>
    <property type="match status" value="1"/>
</dbReference>
<feature type="compositionally biased region" description="Low complexity" evidence="2">
    <location>
        <begin position="347"/>
        <end position="360"/>
    </location>
</feature>